<dbReference type="EMBL" id="JBHSNC010000057">
    <property type="protein sequence ID" value="MFC5532260.1"/>
    <property type="molecule type" value="Genomic_DNA"/>
</dbReference>
<evidence type="ECO:0000313" key="2">
    <source>
        <dbReference type="Proteomes" id="UP001596108"/>
    </source>
</evidence>
<comment type="caution">
    <text evidence="1">The sequence shown here is derived from an EMBL/GenBank/DDBJ whole genome shotgun (WGS) entry which is preliminary data.</text>
</comment>
<proteinExistence type="predicted"/>
<name>A0ABW0R618_9BACL</name>
<keyword evidence="2" id="KW-1185">Reference proteome</keyword>
<evidence type="ECO:0008006" key="3">
    <source>
        <dbReference type="Google" id="ProtNLM"/>
    </source>
</evidence>
<organism evidence="1 2">
    <name type="scientific">Cohnella yongneupensis</name>
    <dbReference type="NCBI Taxonomy" id="425006"/>
    <lineage>
        <taxon>Bacteria</taxon>
        <taxon>Bacillati</taxon>
        <taxon>Bacillota</taxon>
        <taxon>Bacilli</taxon>
        <taxon>Bacillales</taxon>
        <taxon>Paenibacillaceae</taxon>
        <taxon>Cohnella</taxon>
    </lineage>
</organism>
<accession>A0ABW0R618</accession>
<gene>
    <name evidence="1" type="ORF">ACFPQ4_22830</name>
</gene>
<dbReference type="Proteomes" id="UP001596108">
    <property type="component" value="Unassembled WGS sequence"/>
</dbReference>
<evidence type="ECO:0000313" key="1">
    <source>
        <dbReference type="EMBL" id="MFC5532260.1"/>
    </source>
</evidence>
<reference evidence="2" key="1">
    <citation type="journal article" date="2019" name="Int. J. Syst. Evol. Microbiol.">
        <title>The Global Catalogue of Microorganisms (GCM) 10K type strain sequencing project: providing services to taxonomists for standard genome sequencing and annotation.</title>
        <authorList>
            <consortium name="The Broad Institute Genomics Platform"/>
            <consortium name="The Broad Institute Genome Sequencing Center for Infectious Disease"/>
            <person name="Wu L."/>
            <person name="Ma J."/>
        </authorList>
    </citation>
    <scope>NUCLEOTIDE SEQUENCE [LARGE SCALE GENOMIC DNA]</scope>
    <source>
        <strain evidence="2">CGMCC 1.18578</strain>
    </source>
</reference>
<dbReference type="RefSeq" id="WP_378114229.1">
    <property type="nucleotide sequence ID" value="NZ_JBHSNC010000057.1"/>
</dbReference>
<sequence length="148" mass="16288">MAKRRGRPPKHTEKDIADLIAQCEQYIAETNIPSVAEFAYKAGVWKSYLYDRAEFSDVLKRLSAKREAAIERGLFAGAIPPAAGIFALKQGEIGWSDRTEVTSTINATVQQIAKLTPEEKQEGLDVLVRQLYPNGVPSIPAVVGVPYD</sequence>
<protein>
    <recommendedName>
        <fullName evidence="3">Terminase small subunit</fullName>
    </recommendedName>
</protein>